<dbReference type="EMBL" id="GISG01041692">
    <property type="protein sequence ID" value="MBA4623079.1"/>
    <property type="molecule type" value="Transcribed_RNA"/>
</dbReference>
<keyword evidence="1" id="KW-0812">Transmembrane</keyword>
<name>A0A7C8YNZ5_OPUST</name>
<dbReference type="EMBL" id="GISG01041696">
    <property type="protein sequence ID" value="MBA4623082.1"/>
    <property type="molecule type" value="Transcribed_RNA"/>
</dbReference>
<sequence length="103" mass="11972">MTNCLYDTRSTSFGGMNYLLVVLCMLCMPCQQFFLRITDHNTIYTLNSEQLSIISRITTHKGVERHFTISFKFLHQVHQSLSFTSSLWQYIQGSPPTVNNFKI</sequence>
<evidence type="ECO:0000256" key="1">
    <source>
        <dbReference type="SAM" id="Phobius"/>
    </source>
</evidence>
<keyword evidence="1" id="KW-1133">Transmembrane helix</keyword>
<dbReference type="EMBL" id="GISG01041691">
    <property type="protein sequence ID" value="MBA4623078.1"/>
    <property type="molecule type" value="Transcribed_RNA"/>
</dbReference>
<keyword evidence="1" id="KW-0472">Membrane</keyword>
<reference evidence="2" key="1">
    <citation type="journal article" date="2013" name="J. Plant Res.">
        <title>Effect of fungi and light on seed germination of three Opuntia species from semiarid lands of central Mexico.</title>
        <authorList>
            <person name="Delgado-Sanchez P."/>
            <person name="Jimenez-Bremont J.F."/>
            <person name="Guerrero-Gonzalez Mde L."/>
            <person name="Flores J."/>
        </authorList>
    </citation>
    <scope>NUCLEOTIDE SEQUENCE</scope>
    <source>
        <tissue evidence="2">Cladode</tissue>
    </source>
</reference>
<accession>A0A7C8YNZ5</accession>
<organism evidence="2">
    <name type="scientific">Opuntia streptacantha</name>
    <name type="common">Prickly pear cactus</name>
    <name type="synonym">Opuntia cardona</name>
    <dbReference type="NCBI Taxonomy" id="393608"/>
    <lineage>
        <taxon>Eukaryota</taxon>
        <taxon>Viridiplantae</taxon>
        <taxon>Streptophyta</taxon>
        <taxon>Embryophyta</taxon>
        <taxon>Tracheophyta</taxon>
        <taxon>Spermatophyta</taxon>
        <taxon>Magnoliopsida</taxon>
        <taxon>eudicotyledons</taxon>
        <taxon>Gunneridae</taxon>
        <taxon>Pentapetalae</taxon>
        <taxon>Caryophyllales</taxon>
        <taxon>Cactineae</taxon>
        <taxon>Cactaceae</taxon>
        <taxon>Opuntioideae</taxon>
        <taxon>Opuntia</taxon>
    </lineage>
</organism>
<proteinExistence type="predicted"/>
<feature type="transmembrane region" description="Helical" evidence="1">
    <location>
        <begin position="15"/>
        <end position="35"/>
    </location>
</feature>
<dbReference type="AlphaFoldDB" id="A0A7C8YNZ5"/>
<evidence type="ECO:0000313" key="2">
    <source>
        <dbReference type="EMBL" id="MBA4623078.1"/>
    </source>
</evidence>
<protein>
    <submittedName>
        <fullName evidence="2">Uncharacterized protein</fullName>
    </submittedName>
</protein>
<reference evidence="2" key="2">
    <citation type="submission" date="2020-07" db="EMBL/GenBank/DDBJ databases">
        <authorList>
            <person name="Vera ALvarez R."/>
            <person name="Arias-Moreno D.M."/>
            <person name="Jimenez-Jacinto V."/>
            <person name="Jimenez-Bremont J.F."/>
            <person name="Swaminathan K."/>
            <person name="Moose S.P."/>
            <person name="Guerrero-Gonzalez M.L."/>
            <person name="Marino-Ramirez L."/>
            <person name="Landsman D."/>
            <person name="Rodriguez-Kessler M."/>
            <person name="Delgado-Sanchez P."/>
        </authorList>
    </citation>
    <scope>NUCLEOTIDE SEQUENCE</scope>
    <source>
        <tissue evidence="2">Cladode</tissue>
    </source>
</reference>